<accession>A0ABN9UQS6</accession>
<evidence type="ECO:0000313" key="2">
    <source>
        <dbReference type="Proteomes" id="UP001189429"/>
    </source>
</evidence>
<protein>
    <submittedName>
        <fullName evidence="1">Uncharacterized protein</fullName>
    </submittedName>
</protein>
<keyword evidence="2" id="KW-1185">Reference proteome</keyword>
<gene>
    <name evidence="1" type="ORF">PCOR1329_LOCUS50639</name>
</gene>
<reference evidence="1" key="1">
    <citation type="submission" date="2023-10" db="EMBL/GenBank/DDBJ databases">
        <authorList>
            <person name="Chen Y."/>
            <person name="Shah S."/>
            <person name="Dougan E. K."/>
            <person name="Thang M."/>
            <person name="Chan C."/>
        </authorList>
    </citation>
    <scope>NUCLEOTIDE SEQUENCE [LARGE SCALE GENOMIC DNA]</scope>
</reference>
<name>A0ABN9UQS6_9DINO</name>
<proteinExistence type="predicted"/>
<evidence type="ECO:0000313" key="1">
    <source>
        <dbReference type="EMBL" id="CAK0862143.1"/>
    </source>
</evidence>
<sequence>MDFISGGASVITTISAGFKQQCPSAAMRTSMSLSSFRQWRSNPYFRACSVRSSKNAPVIQPVPRRCPYPMFRKCFNWNSAATKKLPVWIDVLPTDTAEIFPWPARSCWMPLIIASSCLKMMSASMKQINSGCDAGGFAARNASAAFTPSVLHFASGTFTAWYIV</sequence>
<comment type="caution">
    <text evidence="1">The sequence shown here is derived from an EMBL/GenBank/DDBJ whole genome shotgun (WGS) entry which is preliminary data.</text>
</comment>
<dbReference type="Proteomes" id="UP001189429">
    <property type="component" value="Unassembled WGS sequence"/>
</dbReference>
<organism evidence="1 2">
    <name type="scientific">Prorocentrum cordatum</name>
    <dbReference type="NCBI Taxonomy" id="2364126"/>
    <lineage>
        <taxon>Eukaryota</taxon>
        <taxon>Sar</taxon>
        <taxon>Alveolata</taxon>
        <taxon>Dinophyceae</taxon>
        <taxon>Prorocentrales</taxon>
        <taxon>Prorocentraceae</taxon>
        <taxon>Prorocentrum</taxon>
    </lineage>
</organism>
<dbReference type="EMBL" id="CAUYUJ010016130">
    <property type="protein sequence ID" value="CAK0862143.1"/>
    <property type="molecule type" value="Genomic_DNA"/>
</dbReference>